<dbReference type="Proteomes" id="UP000298663">
    <property type="component" value="Unassembled WGS sequence"/>
</dbReference>
<evidence type="ECO:0000313" key="1">
    <source>
        <dbReference type="EMBL" id="TKR68384.1"/>
    </source>
</evidence>
<reference evidence="1 2" key="1">
    <citation type="journal article" date="2015" name="Genome Biol.">
        <title>Comparative genomics of Steinernema reveals deeply conserved gene regulatory networks.</title>
        <authorList>
            <person name="Dillman A.R."/>
            <person name="Macchietto M."/>
            <person name="Porter C.F."/>
            <person name="Rogers A."/>
            <person name="Williams B."/>
            <person name="Antoshechkin I."/>
            <person name="Lee M.M."/>
            <person name="Goodwin Z."/>
            <person name="Lu X."/>
            <person name="Lewis E.E."/>
            <person name="Goodrich-Blair H."/>
            <person name="Stock S.P."/>
            <person name="Adams B.J."/>
            <person name="Sternberg P.W."/>
            <person name="Mortazavi A."/>
        </authorList>
    </citation>
    <scope>NUCLEOTIDE SEQUENCE [LARGE SCALE GENOMIC DNA]</scope>
    <source>
        <strain evidence="1 2">ALL</strain>
    </source>
</reference>
<gene>
    <name evidence="1" type="ORF">L596_024374</name>
</gene>
<evidence type="ECO:0000313" key="2">
    <source>
        <dbReference type="Proteomes" id="UP000298663"/>
    </source>
</evidence>
<accession>A0A4U5MGL2</accession>
<dbReference type="AlphaFoldDB" id="A0A4U5MGL2"/>
<reference evidence="1 2" key="2">
    <citation type="journal article" date="2019" name="G3 (Bethesda)">
        <title>Hybrid Assembly of the Genome of the Entomopathogenic Nematode Steinernema carpocapsae Identifies the X-Chromosome.</title>
        <authorList>
            <person name="Serra L."/>
            <person name="Macchietto M."/>
            <person name="Macias-Munoz A."/>
            <person name="McGill C.J."/>
            <person name="Rodriguez I.M."/>
            <person name="Rodriguez B."/>
            <person name="Murad R."/>
            <person name="Mortazavi A."/>
        </authorList>
    </citation>
    <scope>NUCLEOTIDE SEQUENCE [LARGE SCALE GENOMIC DNA]</scope>
    <source>
        <strain evidence="1 2">ALL</strain>
    </source>
</reference>
<dbReference type="EMBL" id="AZBU02000008">
    <property type="protein sequence ID" value="TKR68384.1"/>
    <property type="molecule type" value="Genomic_DNA"/>
</dbReference>
<organism evidence="1 2">
    <name type="scientific">Steinernema carpocapsae</name>
    <name type="common">Entomopathogenic nematode</name>
    <dbReference type="NCBI Taxonomy" id="34508"/>
    <lineage>
        <taxon>Eukaryota</taxon>
        <taxon>Metazoa</taxon>
        <taxon>Ecdysozoa</taxon>
        <taxon>Nematoda</taxon>
        <taxon>Chromadorea</taxon>
        <taxon>Rhabditida</taxon>
        <taxon>Tylenchina</taxon>
        <taxon>Panagrolaimomorpha</taxon>
        <taxon>Strongyloidoidea</taxon>
        <taxon>Steinernematidae</taxon>
        <taxon>Steinernema</taxon>
    </lineage>
</organism>
<keyword evidence="2" id="KW-1185">Reference proteome</keyword>
<proteinExistence type="predicted"/>
<sequence>MDYCHRRLFELSRDLVAVNQSSSLGAPSFRAYSSPIGQTFDYVVSAIVYRDIESLIHTPPFPTSAGDPKVAMREGRELAFSHSRVSRQREEESRRRMFELPENGKALRSTCLRAAKSKLAGKHIVWNLARFFEGSWSVAIAASGTCKR</sequence>
<protein>
    <submittedName>
        <fullName evidence="1">Uncharacterized protein</fullName>
    </submittedName>
</protein>
<comment type="caution">
    <text evidence="1">The sequence shown here is derived from an EMBL/GenBank/DDBJ whole genome shotgun (WGS) entry which is preliminary data.</text>
</comment>
<name>A0A4U5MGL2_STECR</name>